<dbReference type="SUPFAM" id="SSF53807">
    <property type="entry name" value="Helical backbone' metal receptor"/>
    <property type="match status" value="1"/>
</dbReference>
<gene>
    <name evidence="1" type="ORF">Pgy4_38863</name>
</gene>
<evidence type="ECO:0000313" key="1">
    <source>
        <dbReference type="EMBL" id="EGH18941.1"/>
    </source>
</evidence>
<reference evidence="1 2" key="1">
    <citation type="journal article" date="2011" name="PLoS Pathog.">
        <title>Dynamic evolution of pathogenicity revealed by sequencing and comparative genomics of 19 Pseudomonas syringae isolates.</title>
        <authorList>
            <person name="Baltrus D.A."/>
            <person name="Nishimura M.T."/>
            <person name="Romanchuk A."/>
            <person name="Chang J.H."/>
            <person name="Mukhtar M.S."/>
            <person name="Cherkis K."/>
            <person name="Roach J."/>
            <person name="Grant S.R."/>
            <person name="Jones C.D."/>
            <person name="Dangl J.L."/>
        </authorList>
    </citation>
    <scope>NUCLEOTIDE SEQUENCE [LARGE SCALE GENOMIC DNA]</scope>
    <source>
        <strain evidence="2">race 4</strain>
    </source>
</reference>
<proteinExistence type="predicted"/>
<dbReference type="Pfam" id="PF01297">
    <property type="entry name" value="ZnuA"/>
    <property type="match status" value="1"/>
</dbReference>
<feature type="non-terminal residue" evidence="1">
    <location>
        <position position="45"/>
    </location>
</feature>
<dbReference type="GO" id="GO:0030001">
    <property type="term" value="P:metal ion transport"/>
    <property type="evidence" value="ECO:0007669"/>
    <property type="project" value="InterPro"/>
</dbReference>
<comment type="caution">
    <text evidence="1">The sequence shown here is derived from an EMBL/GenBank/DDBJ whole genome shotgun (WGS) entry which is preliminary data.</text>
</comment>
<dbReference type="Gene3D" id="3.40.50.1980">
    <property type="entry name" value="Nitrogenase molybdenum iron protein domain"/>
    <property type="match status" value="1"/>
</dbReference>
<name>F3CI49_PSESG</name>
<dbReference type="HOGENOM" id="CLU_3209613_0_0_6"/>
<dbReference type="GO" id="GO:0046872">
    <property type="term" value="F:metal ion binding"/>
    <property type="evidence" value="ECO:0007669"/>
    <property type="project" value="InterPro"/>
</dbReference>
<dbReference type="EMBL" id="ADWY01003368">
    <property type="protein sequence ID" value="EGH18941.1"/>
    <property type="molecule type" value="Genomic_DNA"/>
</dbReference>
<organism evidence="1 2">
    <name type="scientific">Pseudomonas savastanoi pv. glycinea str. race 4</name>
    <dbReference type="NCBI Taxonomy" id="875330"/>
    <lineage>
        <taxon>Bacteria</taxon>
        <taxon>Pseudomonadati</taxon>
        <taxon>Pseudomonadota</taxon>
        <taxon>Gammaproteobacteria</taxon>
        <taxon>Pseudomonadales</taxon>
        <taxon>Pseudomonadaceae</taxon>
        <taxon>Pseudomonas</taxon>
    </lineage>
</organism>
<feature type="non-terminal residue" evidence="1">
    <location>
        <position position="1"/>
    </location>
</feature>
<evidence type="ECO:0000313" key="2">
    <source>
        <dbReference type="Proteomes" id="UP000005466"/>
    </source>
</evidence>
<dbReference type="InterPro" id="IPR006127">
    <property type="entry name" value="ZnuA-like"/>
</dbReference>
<sequence length="45" mass="5169">KANGDRYIVELQQLDIYARDQIHSIPAAKRKILTSHDAFGYFCDS</sequence>
<accession>F3CI49</accession>
<protein>
    <submittedName>
        <fullName evidence="1">Cation ABC transporter periplasmic cation-binding protein</fullName>
    </submittedName>
</protein>
<dbReference type="Proteomes" id="UP000005466">
    <property type="component" value="Unassembled WGS sequence"/>
</dbReference>
<dbReference type="AlphaFoldDB" id="F3CI49"/>